<protein>
    <submittedName>
        <fullName evidence="3">Uncharacterized protein</fullName>
    </submittedName>
</protein>
<evidence type="ECO:0000256" key="1">
    <source>
        <dbReference type="SAM" id="Phobius"/>
    </source>
</evidence>
<proteinExistence type="predicted"/>
<dbReference type="EMBL" id="JAPWDV010000001">
    <property type="protein sequence ID" value="KAJ6221966.1"/>
    <property type="molecule type" value="Genomic_DNA"/>
</dbReference>
<organism evidence="3 4">
    <name type="scientific">Blomia tropicalis</name>
    <name type="common">Mite</name>
    <dbReference type="NCBI Taxonomy" id="40697"/>
    <lineage>
        <taxon>Eukaryota</taxon>
        <taxon>Metazoa</taxon>
        <taxon>Ecdysozoa</taxon>
        <taxon>Arthropoda</taxon>
        <taxon>Chelicerata</taxon>
        <taxon>Arachnida</taxon>
        <taxon>Acari</taxon>
        <taxon>Acariformes</taxon>
        <taxon>Sarcoptiformes</taxon>
        <taxon>Astigmata</taxon>
        <taxon>Glycyphagoidea</taxon>
        <taxon>Echimyopodidae</taxon>
        <taxon>Blomia</taxon>
    </lineage>
</organism>
<evidence type="ECO:0000256" key="2">
    <source>
        <dbReference type="SAM" id="SignalP"/>
    </source>
</evidence>
<keyword evidence="1" id="KW-0812">Transmembrane</keyword>
<feature type="transmembrane region" description="Helical" evidence="1">
    <location>
        <begin position="156"/>
        <end position="175"/>
    </location>
</feature>
<feature type="chain" id="PRO_5040121591" evidence="2">
    <location>
        <begin position="22"/>
        <end position="214"/>
    </location>
</feature>
<gene>
    <name evidence="3" type="ORF">RDWZM_000511</name>
</gene>
<comment type="caution">
    <text evidence="3">The sequence shown here is derived from an EMBL/GenBank/DDBJ whole genome shotgun (WGS) entry which is preliminary data.</text>
</comment>
<keyword evidence="1" id="KW-1133">Transmembrane helix</keyword>
<keyword evidence="1" id="KW-0472">Membrane</keyword>
<dbReference type="Proteomes" id="UP001142055">
    <property type="component" value="Chromosome 1"/>
</dbReference>
<keyword evidence="2" id="KW-0732">Signal</keyword>
<evidence type="ECO:0000313" key="3">
    <source>
        <dbReference type="EMBL" id="KAJ6221966.1"/>
    </source>
</evidence>
<accession>A0A9Q0RQJ0</accession>
<dbReference type="AlphaFoldDB" id="A0A9Q0RQJ0"/>
<name>A0A9Q0RQJ0_BLOTA</name>
<sequence length="214" mass="25687">MVKFRLIIQFCFMLITIESNCNDLIVRHKRTIFRDEKLSIEELNDKSNEEIYQMIRKYIDSNKKKSTITSYFNEALSALDSFSEILKSSYRGLRFYNDFFDKIKEEKADNYLYDVVLDRIKNFESEKKKEKERDVHKTSTTIDPAFLLTSTNFNELIFSFGGMILLINAILCLCFRRIQRNRNVPNERLNIKRLRQYLKNEKEKIKVITMNRNI</sequence>
<evidence type="ECO:0000313" key="4">
    <source>
        <dbReference type="Proteomes" id="UP001142055"/>
    </source>
</evidence>
<keyword evidence="4" id="KW-1185">Reference proteome</keyword>
<reference evidence="3" key="1">
    <citation type="submission" date="2022-12" db="EMBL/GenBank/DDBJ databases">
        <title>Genome assemblies of Blomia tropicalis.</title>
        <authorList>
            <person name="Cui Y."/>
        </authorList>
    </citation>
    <scope>NUCLEOTIDE SEQUENCE</scope>
    <source>
        <tissue evidence="3">Adult mites</tissue>
    </source>
</reference>
<feature type="signal peptide" evidence="2">
    <location>
        <begin position="1"/>
        <end position="21"/>
    </location>
</feature>